<comment type="caution">
    <text evidence="1">The sequence shown here is derived from an EMBL/GenBank/DDBJ whole genome shotgun (WGS) entry which is preliminary data.</text>
</comment>
<dbReference type="SMART" id="SM00368">
    <property type="entry name" value="LRR_RI"/>
    <property type="match status" value="4"/>
</dbReference>
<dbReference type="InterPro" id="IPR027038">
    <property type="entry name" value="RanGap"/>
</dbReference>
<gene>
    <name evidence="1" type="primary">atpI</name>
    <name evidence="1" type="ORF">SNEC2469_LOCUS12920</name>
</gene>
<organism evidence="1 2">
    <name type="scientific">Symbiodinium necroappetens</name>
    <dbReference type="NCBI Taxonomy" id="1628268"/>
    <lineage>
        <taxon>Eukaryota</taxon>
        <taxon>Sar</taxon>
        <taxon>Alveolata</taxon>
        <taxon>Dinophyceae</taxon>
        <taxon>Suessiales</taxon>
        <taxon>Symbiodiniaceae</taxon>
        <taxon>Symbiodinium</taxon>
    </lineage>
</organism>
<evidence type="ECO:0000313" key="2">
    <source>
        <dbReference type="Proteomes" id="UP000601435"/>
    </source>
</evidence>
<dbReference type="Proteomes" id="UP000601435">
    <property type="component" value="Unassembled WGS sequence"/>
</dbReference>
<dbReference type="Gene3D" id="3.80.10.10">
    <property type="entry name" value="Ribonuclease Inhibitor"/>
    <property type="match status" value="1"/>
</dbReference>
<dbReference type="InterPro" id="IPR032675">
    <property type="entry name" value="LRR_dom_sf"/>
</dbReference>
<accession>A0A812S3R7</accession>
<dbReference type="GO" id="GO:0006913">
    <property type="term" value="P:nucleocytoplasmic transport"/>
    <property type="evidence" value="ECO:0007669"/>
    <property type="project" value="TreeGrafter"/>
</dbReference>
<name>A0A812S3R7_9DINO</name>
<dbReference type="PANTHER" id="PTHR24113">
    <property type="entry name" value="RAN GTPASE-ACTIVATING PROTEIN 1"/>
    <property type="match status" value="1"/>
</dbReference>
<dbReference type="PANTHER" id="PTHR24113:SF15">
    <property type="entry name" value="NACHT DOMAIN-CONTAINING PROTEIN"/>
    <property type="match status" value="1"/>
</dbReference>
<dbReference type="AlphaFoldDB" id="A0A812S3R7"/>
<dbReference type="EMBL" id="CAJNJA010020563">
    <property type="protein sequence ID" value="CAE7461804.1"/>
    <property type="molecule type" value="Genomic_DNA"/>
</dbReference>
<dbReference type="OrthoDB" id="441749at2759"/>
<dbReference type="GO" id="GO:0031267">
    <property type="term" value="F:small GTPase binding"/>
    <property type="evidence" value="ECO:0007669"/>
    <property type="project" value="TreeGrafter"/>
</dbReference>
<reference evidence="1" key="1">
    <citation type="submission" date="2021-02" db="EMBL/GenBank/DDBJ databases">
        <authorList>
            <person name="Dougan E. K."/>
            <person name="Rhodes N."/>
            <person name="Thang M."/>
            <person name="Chan C."/>
        </authorList>
    </citation>
    <scope>NUCLEOTIDE SEQUENCE</scope>
</reference>
<dbReference type="SUPFAM" id="SSF52047">
    <property type="entry name" value="RNI-like"/>
    <property type="match status" value="1"/>
</dbReference>
<feature type="non-terminal residue" evidence="1">
    <location>
        <position position="1"/>
    </location>
</feature>
<evidence type="ECO:0000313" key="1">
    <source>
        <dbReference type="EMBL" id="CAE7461804.1"/>
    </source>
</evidence>
<keyword evidence="2" id="KW-1185">Reference proteome</keyword>
<sequence length="377" mass="40620">ALERQVHEERAVILELLSGRPRRPTVPEPGVRPRAMQMPNALQAFLEAAGPEEARLIAQRPALLSAFAESQELTDGAIEGFNSEERIQILSLFTAWATVSTSALHVSDLQLTDEEVEEMVNTLESCEEVKEWEMTRCRSSNIAMRQLLNHLSSHALCRLGLSYNAIGLQGARLLGEAARIGGWKHSLGCLGLEMNGLGDAGCKQVASLVKQYLPALSVLELGWNEVTGASAAELAQLVRAPDGDKDAGLPVLLRRLGLAGNSLASAASKLVLAALSDPSRELELDLSMNHVDAQALRDAAEWARARNSGEVQVHLTVSLEWNTIDDPEAVRDLANALSGAELMVAEAGQPLIQLANNELLDLQASEILDASVNLIML</sequence>
<dbReference type="GO" id="GO:0005634">
    <property type="term" value="C:nucleus"/>
    <property type="evidence" value="ECO:0007669"/>
    <property type="project" value="TreeGrafter"/>
</dbReference>
<dbReference type="GO" id="GO:0005096">
    <property type="term" value="F:GTPase activator activity"/>
    <property type="evidence" value="ECO:0007669"/>
    <property type="project" value="InterPro"/>
</dbReference>
<proteinExistence type="predicted"/>
<dbReference type="GO" id="GO:0048471">
    <property type="term" value="C:perinuclear region of cytoplasm"/>
    <property type="evidence" value="ECO:0007669"/>
    <property type="project" value="TreeGrafter"/>
</dbReference>
<dbReference type="GO" id="GO:0005829">
    <property type="term" value="C:cytosol"/>
    <property type="evidence" value="ECO:0007669"/>
    <property type="project" value="TreeGrafter"/>
</dbReference>
<protein>
    <submittedName>
        <fullName evidence="1">AtpI protein</fullName>
    </submittedName>
</protein>